<name>A0A9W7DH92_AMBMO</name>
<evidence type="ECO:0000259" key="7">
    <source>
        <dbReference type="PROSITE" id="PS50922"/>
    </source>
</evidence>
<evidence type="ECO:0000256" key="4">
    <source>
        <dbReference type="ARBA" id="ARBA00023136"/>
    </source>
</evidence>
<dbReference type="SMART" id="SM00724">
    <property type="entry name" value="TLC"/>
    <property type="match status" value="1"/>
</dbReference>
<evidence type="ECO:0000256" key="3">
    <source>
        <dbReference type="ARBA" id="ARBA00022989"/>
    </source>
</evidence>
<keyword evidence="3 6" id="KW-1133">Transmembrane helix</keyword>
<keyword evidence="4 5" id="KW-0472">Membrane</keyword>
<dbReference type="Proteomes" id="UP001165063">
    <property type="component" value="Unassembled WGS sequence"/>
</dbReference>
<sequence length="167" mass="19522">MALSYFIWDTLISLFYVGYFGVGFLVHGIVSTIVFTIGVFHPYIHYYCPLFLLFEISTPFLNVRWVGLKFDVLSESFKLVNNAILMLIFFFVRICWGWYQVVQLGKDFYNARENPKFTLAGALFILSCNFVLDILNVFWFSKMLTVAINTLKQLFGFSHQDDKLKLM</sequence>
<comment type="caution">
    <text evidence="8">The sequence shown here is derived from an EMBL/GenBank/DDBJ whole genome shotgun (WGS) entry which is preliminary data.</text>
</comment>
<protein>
    <submittedName>
        <fullName evidence="8">Unnamed protein product</fullName>
    </submittedName>
</protein>
<keyword evidence="9" id="KW-1185">Reference proteome</keyword>
<gene>
    <name evidence="8" type="ORF">Amon01_000587500</name>
</gene>
<dbReference type="GO" id="GO:0016020">
    <property type="term" value="C:membrane"/>
    <property type="evidence" value="ECO:0007669"/>
    <property type="project" value="UniProtKB-SubCell"/>
</dbReference>
<feature type="domain" description="TLC" evidence="7">
    <location>
        <begin position="1"/>
        <end position="152"/>
    </location>
</feature>
<organism evidence="8 9">
    <name type="scientific">Ambrosiozyma monospora</name>
    <name type="common">Yeast</name>
    <name type="synonym">Endomycopsis monosporus</name>
    <dbReference type="NCBI Taxonomy" id="43982"/>
    <lineage>
        <taxon>Eukaryota</taxon>
        <taxon>Fungi</taxon>
        <taxon>Dikarya</taxon>
        <taxon>Ascomycota</taxon>
        <taxon>Saccharomycotina</taxon>
        <taxon>Pichiomycetes</taxon>
        <taxon>Pichiales</taxon>
        <taxon>Pichiaceae</taxon>
        <taxon>Ambrosiozyma</taxon>
    </lineage>
</organism>
<proteinExistence type="predicted"/>
<dbReference type="AlphaFoldDB" id="A0A9W7DH92"/>
<dbReference type="Pfam" id="PF03798">
    <property type="entry name" value="TRAM_LAG1_CLN8"/>
    <property type="match status" value="1"/>
</dbReference>
<dbReference type="PANTHER" id="PTHR13439:SF6">
    <property type="entry name" value="AAR085WP"/>
    <property type="match status" value="1"/>
</dbReference>
<dbReference type="PROSITE" id="PS50922">
    <property type="entry name" value="TLC"/>
    <property type="match status" value="1"/>
</dbReference>
<evidence type="ECO:0000313" key="9">
    <source>
        <dbReference type="Proteomes" id="UP001165063"/>
    </source>
</evidence>
<dbReference type="GO" id="GO:0005783">
    <property type="term" value="C:endoplasmic reticulum"/>
    <property type="evidence" value="ECO:0007669"/>
    <property type="project" value="TreeGrafter"/>
</dbReference>
<comment type="subcellular location">
    <subcellularLocation>
        <location evidence="1">Membrane</location>
        <topology evidence="1">Multi-pass membrane protein</topology>
    </subcellularLocation>
</comment>
<accession>A0A9W7DH92</accession>
<evidence type="ECO:0000256" key="6">
    <source>
        <dbReference type="SAM" id="Phobius"/>
    </source>
</evidence>
<dbReference type="OrthoDB" id="10266980at2759"/>
<dbReference type="PANTHER" id="PTHR13439">
    <property type="entry name" value="CT120 PROTEIN"/>
    <property type="match status" value="1"/>
</dbReference>
<dbReference type="EMBL" id="BSXU01003433">
    <property type="protein sequence ID" value="GMG40080.1"/>
    <property type="molecule type" value="Genomic_DNA"/>
</dbReference>
<keyword evidence="2 5" id="KW-0812">Transmembrane</keyword>
<reference evidence="8" key="1">
    <citation type="submission" date="2023-04" db="EMBL/GenBank/DDBJ databases">
        <title>Ambrosiozyma monospora NBRC 1965.</title>
        <authorList>
            <person name="Ichikawa N."/>
            <person name="Sato H."/>
            <person name="Tonouchi N."/>
        </authorList>
    </citation>
    <scope>NUCLEOTIDE SEQUENCE</scope>
    <source>
        <strain evidence="8">NBRC 1965</strain>
    </source>
</reference>
<evidence type="ECO:0000256" key="2">
    <source>
        <dbReference type="ARBA" id="ARBA00022692"/>
    </source>
</evidence>
<feature type="transmembrane region" description="Helical" evidence="6">
    <location>
        <begin position="12"/>
        <end position="38"/>
    </location>
</feature>
<evidence type="ECO:0000313" key="8">
    <source>
        <dbReference type="EMBL" id="GMG40080.1"/>
    </source>
</evidence>
<evidence type="ECO:0000256" key="1">
    <source>
        <dbReference type="ARBA" id="ARBA00004141"/>
    </source>
</evidence>
<feature type="transmembrane region" description="Helical" evidence="6">
    <location>
        <begin position="44"/>
        <end position="67"/>
    </location>
</feature>
<feature type="transmembrane region" description="Helical" evidence="6">
    <location>
        <begin position="119"/>
        <end position="140"/>
    </location>
</feature>
<dbReference type="GO" id="GO:0055088">
    <property type="term" value="P:lipid homeostasis"/>
    <property type="evidence" value="ECO:0007669"/>
    <property type="project" value="TreeGrafter"/>
</dbReference>
<evidence type="ECO:0000256" key="5">
    <source>
        <dbReference type="PROSITE-ProRule" id="PRU00205"/>
    </source>
</evidence>
<dbReference type="InterPro" id="IPR050846">
    <property type="entry name" value="TLCD"/>
</dbReference>
<feature type="transmembrane region" description="Helical" evidence="6">
    <location>
        <begin position="79"/>
        <end position="99"/>
    </location>
</feature>
<dbReference type="InterPro" id="IPR006634">
    <property type="entry name" value="TLC-dom"/>
</dbReference>